<evidence type="ECO:0000256" key="3">
    <source>
        <dbReference type="ARBA" id="ARBA00012338"/>
    </source>
</evidence>
<dbReference type="PROSITE" id="PS00163">
    <property type="entry name" value="FUMARATE_LYASES"/>
    <property type="match status" value="1"/>
</dbReference>
<comment type="pathway">
    <text evidence="2 5">Amino-acid biosynthesis; L-arginine biosynthesis; L-arginine from L-ornithine and carbamoyl phosphate: step 3/3.</text>
</comment>
<evidence type="ECO:0000313" key="9">
    <source>
        <dbReference type="Proteomes" id="UP000255423"/>
    </source>
</evidence>
<dbReference type="InterPro" id="IPR000362">
    <property type="entry name" value="Fumarate_lyase_fam"/>
</dbReference>
<dbReference type="InterPro" id="IPR009049">
    <property type="entry name" value="Argininosuccinate_lyase"/>
</dbReference>
<evidence type="ECO:0000313" key="8">
    <source>
        <dbReference type="EMBL" id="SUQ19425.1"/>
    </source>
</evidence>
<dbReference type="InterPro" id="IPR022761">
    <property type="entry name" value="Fumarate_lyase_N"/>
</dbReference>
<dbReference type="InterPro" id="IPR008948">
    <property type="entry name" value="L-Aspartase-like"/>
</dbReference>
<evidence type="ECO:0000256" key="1">
    <source>
        <dbReference type="ARBA" id="ARBA00000985"/>
    </source>
</evidence>
<dbReference type="PANTHER" id="PTHR43814">
    <property type="entry name" value="ARGININOSUCCINATE LYASE"/>
    <property type="match status" value="1"/>
</dbReference>
<dbReference type="UniPathway" id="UPA00068">
    <property type="reaction ID" value="UER00114"/>
</dbReference>
<dbReference type="Proteomes" id="UP000255423">
    <property type="component" value="Unassembled WGS sequence"/>
</dbReference>
<dbReference type="PANTHER" id="PTHR43814:SF1">
    <property type="entry name" value="ARGININOSUCCINATE LYASE"/>
    <property type="match status" value="1"/>
</dbReference>
<dbReference type="HAMAP" id="MF_00006">
    <property type="entry name" value="Arg_succ_lyase"/>
    <property type="match status" value="1"/>
</dbReference>
<dbReference type="CDD" id="cd01359">
    <property type="entry name" value="Argininosuccinate_lyase"/>
    <property type="match status" value="1"/>
</dbReference>
<comment type="subcellular location">
    <subcellularLocation>
        <location evidence="5">Cytoplasm</location>
    </subcellularLocation>
</comment>
<keyword evidence="5" id="KW-0963">Cytoplasm</keyword>
<keyword evidence="5" id="KW-0028">Amino-acid biosynthesis</keyword>
<keyword evidence="5 8" id="KW-0456">Lyase</keyword>
<evidence type="ECO:0000259" key="7">
    <source>
        <dbReference type="Pfam" id="PF14698"/>
    </source>
</evidence>
<dbReference type="PRINTS" id="PR00149">
    <property type="entry name" value="FUMRATELYASE"/>
</dbReference>
<evidence type="ECO:0000259" key="6">
    <source>
        <dbReference type="Pfam" id="PF00206"/>
    </source>
</evidence>
<dbReference type="InterPro" id="IPR024083">
    <property type="entry name" value="Fumarase/histidase_N"/>
</dbReference>
<feature type="domain" description="Argininosuccinate lyase C-terminal" evidence="7">
    <location>
        <begin position="371"/>
        <end position="437"/>
    </location>
</feature>
<dbReference type="SUPFAM" id="SSF48557">
    <property type="entry name" value="L-aspartase-like"/>
    <property type="match status" value="1"/>
</dbReference>
<dbReference type="Pfam" id="PF14698">
    <property type="entry name" value="ASL_C2"/>
    <property type="match status" value="1"/>
</dbReference>
<reference evidence="8 9" key="1">
    <citation type="submission" date="2017-08" db="EMBL/GenBank/DDBJ databases">
        <authorList>
            <person name="de Groot N.N."/>
        </authorList>
    </citation>
    <scope>NUCLEOTIDE SEQUENCE [LARGE SCALE GENOMIC DNA]</scope>
    <source>
        <strain evidence="8 9">HM2</strain>
    </source>
</reference>
<dbReference type="InterPro" id="IPR029419">
    <property type="entry name" value="Arg_succ_lyase_C"/>
</dbReference>
<name>A0A380RVV9_FIBSU</name>
<dbReference type="GO" id="GO:0042450">
    <property type="term" value="P:L-arginine biosynthetic process via ornithine"/>
    <property type="evidence" value="ECO:0007669"/>
    <property type="project" value="UniProtKB-UniRule"/>
</dbReference>
<dbReference type="Gene3D" id="1.10.275.10">
    <property type="entry name" value="Fumarase/aspartase (N-terminal domain)"/>
    <property type="match status" value="1"/>
</dbReference>
<dbReference type="EMBL" id="UHJL01000001">
    <property type="protein sequence ID" value="SUQ19425.1"/>
    <property type="molecule type" value="Genomic_DNA"/>
</dbReference>
<organism evidence="8 9">
    <name type="scientific">Fibrobacter succinogenes</name>
    <name type="common">Bacteroides succinogenes</name>
    <dbReference type="NCBI Taxonomy" id="833"/>
    <lineage>
        <taxon>Bacteria</taxon>
        <taxon>Pseudomonadati</taxon>
        <taxon>Fibrobacterota</taxon>
        <taxon>Fibrobacteria</taxon>
        <taxon>Fibrobacterales</taxon>
        <taxon>Fibrobacteraceae</taxon>
        <taxon>Fibrobacter</taxon>
    </lineage>
</organism>
<comment type="catalytic activity">
    <reaction evidence="1 5">
        <text>2-(N(omega)-L-arginino)succinate = fumarate + L-arginine</text>
        <dbReference type="Rhea" id="RHEA:24020"/>
        <dbReference type="ChEBI" id="CHEBI:29806"/>
        <dbReference type="ChEBI" id="CHEBI:32682"/>
        <dbReference type="ChEBI" id="CHEBI:57472"/>
        <dbReference type="EC" id="4.3.2.1"/>
    </reaction>
</comment>
<dbReference type="PRINTS" id="PR00145">
    <property type="entry name" value="ARGSUCLYASE"/>
</dbReference>
<dbReference type="NCBIfam" id="TIGR00838">
    <property type="entry name" value="argH"/>
    <property type="match status" value="1"/>
</dbReference>
<dbReference type="GO" id="GO:0005829">
    <property type="term" value="C:cytosol"/>
    <property type="evidence" value="ECO:0007669"/>
    <property type="project" value="TreeGrafter"/>
</dbReference>
<evidence type="ECO:0000256" key="5">
    <source>
        <dbReference type="HAMAP-Rule" id="MF_00006"/>
    </source>
</evidence>
<protein>
    <recommendedName>
        <fullName evidence="3 5">Argininosuccinate lyase</fullName>
        <shortName evidence="5">ASAL</shortName>
        <ecNumber evidence="3 5">4.3.2.1</ecNumber>
    </recommendedName>
    <alternativeName>
        <fullName evidence="5">Arginosuccinase</fullName>
    </alternativeName>
</protein>
<keyword evidence="4 5" id="KW-0055">Arginine biosynthesis</keyword>
<accession>A0A380RVV9</accession>
<dbReference type="FunFam" id="1.20.200.10:FF:000015">
    <property type="entry name" value="argininosuccinate lyase isoform X2"/>
    <property type="match status" value="1"/>
</dbReference>
<dbReference type="Gene3D" id="1.20.200.10">
    <property type="entry name" value="Fumarase/aspartase (Central domain)"/>
    <property type="match status" value="1"/>
</dbReference>
<dbReference type="Gene3D" id="1.10.40.30">
    <property type="entry name" value="Fumarase/aspartase (C-terminal domain)"/>
    <property type="match status" value="1"/>
</dbReference>
<dbReference type="EC" id="4.3.2.1" evidence="3 5"/>
<feature type="domain" description="Fumarate lyase N-terminal" evidence="6">
    <location>
        <begin position="26"/>
        <end position="308"/>
    </location>
</feature>
<dbReference type="AlphaFoldDB" id="A0A380RVV9"/>
<dbReference type="RefSeq" id="WP_109572067.1">
    <property type="nucleotide sequence ID" value="NZ_UHJL01000001.1"/>
</dbReference>
<proteinExistence type="inferred from homology"/>
<gene>
    <name evidence="5" type="primary">argH</name>
    <name evidence="8" type="ORF">SAMN05661053_0657</name>
</gene>
<dbReference type="GO" id="GO:0004056">
    <property type="term" value="F:argininosuccinate lyase activity"/>
    <property type="evidence" value="ECO:0007669"/>
    <property type="project" value="UniProtKB-UniRule"/>
</dbReference>
<dbReference type="Pfam" id="PF00206">
    <property type="entry name" value="Lyase_1"/>
    <property type="match status" value="1"/>
</dbReference>
<comment type="similarity">
    <text evidence="5">Belongs to the lyase 1 family. Argininosuccinate lyase subfamily.</text>
</comment>
<dbReference type="InterPro" id="IPR020557">
    <property type="entry name" value="Fumarate_lyase_CS"/>
</dbReference>
<evidence type="ECO:0000256" key="2">
    <source>
        <dbReference type="ARBA" id="ARBA00004941"/>
    </source>
</evidence>
<sequence length="467" mass="52046">MAKKKDTQTNMWTGRFASGMAQSMVDLSFSLQFDAELIEEDIEGSIGHGKGLVESGVLSKADYKKICDGLKSILDDYHAGKNLWCDSDEDIHMAVERVLTERIGALGKKIHTGRSRNDQVCTDFKLYMRHRAAEIRQLEIELMETVLDLSKKYFGKMMPGYTHLQQAQPIYFSHYLMSMFFAVSRDVKRLDNFLELHSQLPLGSGAMAGSAFPYHRALVAEALGFKDVSPNSIDAVSHRDMMLEFNADLAIIANTMSRYAEDFVNWSSSEFGYLTLHDAFSSGSSMMPQKKNPDSMELIRGKSGRMLGNFTALYTLAKGAPLSYSRDLQEDKEPVFDSVHNVKVILRVMKEALETARFNFETMHSKMLPALLATDLADLLVEAGVPFRDAHHIVGSLVGDAARAGKQFTELSDEAWAAAGVPDVAKMKKTLTFEYSISKRNIEGGTGPKSVKQQFTKATALLKKLKK</sequence>
<evidence type="ECO:0000256" key="4">
    <source>
        <dbReference type="ARBA" id="ARBA00022571"/>
    </source>
</evidence>